<proteinExistence type="predicted"/>
<reference evidence="2" key="1">
    <citation type="submission" date="2023-10" db="EMBL/GenBank/DDBJ databases">
        <title>Genome assembly of Pristionchus species.</title>
        <authorList>
            <person name="Yoshida K."/>
            <person name="Sommer R.J."/>
        </authorList>
    </citation>
    <scope>NUCLEOTIDE SEQUENCE</scope>
    <source>
        <strain evidence="2">RS0144</strain>
    </source>
</reference>
<comment type="caution">
    <text evidence="2">The sequence shown here is derived from an EMBL/GenBank/DDBJ whole genome shotgun (WGS) entry which is preliminary data.</text>
</comment>
<dbReference type="Proteomes" id="UP001432027">
    <property type="component" value="Unassembled WGS sequence"/>
</dbReference>
<dbReference type="EMBL" id="BTSX01000002">
    <property type="protein sequence ID" value="GMS85487.1"/>
    <property type="molecule type" value="Genomic_DNA"/>
</dbReference>
<sequence length="143" mass="14962">FPVLETQTPHPARPRPGFSPFNRQVLDDPNKGGALSSLGDVAGVGFGFSIGVPGNDPVSVQTGINVGLGRSGLAGGLPRYLYGIEPQGEAYSLNDYDGNKRNIVPGRWAKVQQAIQEGRLTPPPIYRPGASLVNVNSGIGIGK</sequence>
<organism evidence="2 3">
    <name type="scientific">Pristionchus entomophagus</name>
    <dbReference type="NCBI Taxonomy" id="358040"/>
    <lineage>
        <taxon>Eukaryota</taxon>
        <taxon>Metazoa</taxon>
        <taxon>Ecdysozoa</taxon>
        <taxon>Nematoda</taxon>
        <taxon>Chromadorea</taxon>
        <taxon>Rhabditida</taxon>
        <taxon>Rhabditina</taxon>
        <taxon>Diplogasteromorpha</taxon>
        <taxon>Diplogasteroidea</taxon>
        <taxon>Neodiplogasteridae</taxon>
        <taxon>Pristionchus</taxon>
    </lineage>
</organism>
<feature type="non-terminal residue" evidence="2">
    <location>
        <position position="1"/>
    </location>
</feature>
<evidence type="ECO:0000256" key="1">
    <source>
        <dbReference type="SAM" id="MobiDB-lite"/>
    </source>
</evidence>
<name>A0AAV5SSR3_9BILA</name>
<protein>
    <submittedName>
        <fullName evidence="2">Uncharacterized protein</fullName>
    </submittedName>
</protein>
<gene>
    <name evidence="2" type="ORF">PENTCL1PPCAC_7662</name>
</gene>
<accession>A0AAV5SSR3</accession>
<dbReference type="AlphaFoldDB" id="A0AAV5SSR3"/>
<feature type="region of interest" description="Disordered" evidence="1">
    <location>
        <begin position="1"/>
        <end position="32"/>
    </location>
</feature>
<keyword evidence="3" id="KW-1185">Reference proteome</keyword>
<evidence type="ECO:0000313" key="3">
    <source>
        <dbReference type="Proteomes" id="UP001432027"/>
    </source>
</evidence>
<evidence type="ECO:0000313" key="2">
    <source>
        <dbReference type="EMBL" id="GMS85487.1"/>
    </source>
</evidence>